<dbReference type="Gene3D" id="3.30.565.10">
    <property type="entry name" value="Histidine kinase-like ATPase, C-terminal domain"/>
    <property type="match status" value="1"/>
</dbReference>
<dbReference type="GO" id="GO:0005524">
    <property type="term" value="F:ATP binding"/>
    <property type="evidence" value="ECO:0007669"/>
    <property type="project" value="UniProtKB-KW"/>
</dbReference>
<evidence type="ECO:0000256" key="4">
    <source>
        <dbReference type="ARBA" id="ARBA00022679"/>
    </source>
</evidence>
<sequence>MNQISRTIAFLCTILFFAAESNAQVDLKHALPDLLKNYAQASDAKMKAGYALTISNFYLYNKGYPVALDSAVIYCKQAEMLMKQVTNAQQIDDAKLLNARIWIARKMPASAEKYFNNANVKLKARLGLLLGRYYLVKDGSDKQDMSMAKRYFDMAQSYAQTAKNPSLLISSMIERYKLLKENGTAADSCENYFNSILATCNKYRKGLLAAHAWINRAYYADNADLKIRYFEESKAAALKAGDKAFYAFSLKELADVNLQKGELELAEKRLQDVLQIYKEIDYKNLQFTYDLLISTLSKKGEYEAAMRYGLRAVHYAEKTGTELGLSFFEYRLARLCEYLGQRDESLFWAKKCLKSFEPDTYYPYGVYFKVERENITPLKASGVLVRLKQLIKKHPTIAPDQSFAVALIKAECYTALNKPAEAKKNFAYATEIIKLATVNSSPYIILTQGMAASYTHLGQYENARPFVAMLLRAPQAMIDKANQATIQEQQFKIDSAAGNYVTAIKHFEKAKAIRDSILNHTRLKQTEELQIQFKTAQKDHENLVLRNRNTVQKSELTKSTLQKKLYLTVLVACILILGLMFYLYVAKQRNNYLLKHQRDEINDQNKQLNQLLREKEWLIKEVHHRVKNNLQIVTSLLNTQTAYLKNTEAYNAIRDSQNRMQAISIVHQKLYQSNDLAKVNFKVYVHELIKSIYESFESKINFEVDITDVYLDSAESVPIGLILNEAITNCIKYAFEGVKNPLILISLSFKSTEDYNLIIKDNGIGLPASFDPETCTSLGITMMRGLVEQISGSFNIYSDNGTVISIDFKRVPKTAELNYM</sequence>
<keyword evidence="13" id="KW-1185">Reference proteome</keyword>
<feature type="domain" description="Histidine kinase/HSP90-like ATPase" evidence="11">
    <location>
        <begin position="714"/>
        <end position="812"/>
    </location>
</feature>
<evidence type="ECO:0000256" key="2">
    <source>
        <dbReference type="ARBA" id="ARBA00012438"/>
    </source>
</evidence>
<evidence type="ECO:0000313" key="13">
    <source>
        <dbReference type="Proteomes" id="UP000320042"/>
    </source>
</evidence>
<dbReference type="SUPFAM" id="SSF55874">
    <property type="entry name" value="ATPase domain of HSP90 chaperone/DNA topoisomerase II/histidine kinase"/>
    <property type="match status" value="1"/>
</dbReference>
<dbReference type="EC" id="2.7.13.3" evidence="2"/>
<dbReference type="Pfam" id="PF07568">
    <property type="entry name" value="HisKA_2"/>
    <property type="match status" value="1"/>
</dbReference>
<dbReference type="OrthoDB" id="1523170at2"/>
<evidence type="ECO:0000256" key="3">
    <source>
        <dbReference type="ARBA" id="ARBA00022553"/>
    </source>
</evidence>
<protein>
    <recommendedName>
        <fullName evidence="2">histidine kinase</fullName>
        <ecNumber evidence="2">2.7.13.3</ecNumber>
    </recommendedName>
</protein>
<dbReference type="InterPro" id="IPR036890">
    <property type="entry name" value="HATPase_C_sf"/>
</dbReference>
<feature type="coiled-coil region" evidence="8">
    <location>
        <begin position="594"/>
        <end position="621"/>
    </location>
</feature>
<evidence type="ECO:0000256" key="8">
    <source>
        <dbReference type="SAM" id="Coils"/>
    </source>
</evidence>
<comment type="caution">
    <text evidence="12">The sequence shown here is derived from an EMBL/GenBank/DDBJ whole genome shotgun (WGS) entry which is preliminary data.</text>
</comment>
<keyword evidence="9" id="KW-0812">Transmembrane</keyword>
<feature type="signal peptide" evidence="10">
    <location>
        <begin position="1"/>
        <end position="23"/>
    </location>
</feature>
<dbReference type="Gene3D" id="3.30.450.20">
    <property type="entry name" value="PAS domain"/>
    <property type="match status" value="1"/>
</dbReference>
<feature type="transmembrane region" description="Helical" evidence="9">
    <location>
        <begin position="565"/>
        <end position="585"/>
    </location>
</feature>
<dbReference type="GO" id="GO:0004673">
    <property type="term" value="F:protein histidine kinase activity"/>
    <property type="evidence" value="ECO:0007669"/>
    <property type="project" value="UniProtKB-EC"/>
</dbReference>
<gene>
    <name evidence="12" type="ORF">FPZ43_07185</name>
</gene>
<dbReference type="InterPro" id="IPR011990">
    <property type="entry name" value="TPR-like_helical_dom_sf"/>
</dbReference>
<keyword evidence="7" id="KW-0067">ATP-binding</keyword>
<evidence type="ECO:0000256" key="9">
    <source>
        <dbReference type="SAM" id="Phobius"/>
    </source>
</evidence>
<evidence type="ECO:0000313" key="12">
    <source>
        <dbReference type="EMBL" id="TWR29640.1"/>
    </source>
</evidence>
<keyword evidence="10" id="KW-0732">Signal</keyword>
<keyword evidence="9" id="KW-0472">Membrane</keyword>
<organism evidence="12 13">
    <name type="scientific">Mucilaginibacter pallidiroseus</name>
    <dbReference type="NCBI Taxonomy" id="2599295"/>
    <lineage>
        <taxon>Bacteria</taxon>
        <taxon>Pseudomonadati</taxon>
        <taxon>Bacteroidota</taxon>
        <taxon>Sphingobacteriia</taxon>
        <taxon>Sphingobacteriales</taxon>
        <taxon>Sphingobacteriaceae</taxon>
        <taxon>Mucilaginibacter</taxon>
    </lineage>
</organism>
<comment type="catalytic activity">
    <reaction evidence="1">
        <text>ATP + protein L-histidine = ADP + protein N-phospho-L-histidine.</text>
        <dbReference type="EC" id="2.7.13.3"/>
    </reaction>
</comment>
<dbReference type="SMART" id="SM00387">
    <property type="entry name" value="HATPase_c"/>
    <property type="match status" value="1"/>
</dbReference>
<dbReference type="SUPFAM" id="SSF48452">
    <property type="entry name" value="TPR-like"/>
    <property type="match status" value="2"/>
</dbReference>
<evidence type="ECO:0000256" key="5">
    <source>
        <dbReference type="ARBA" id="ARBA00022741"/>
    </source>
</evidence>
<dbReference type="PANTHER" id="PTHR41523">
    <property type="entry name" value="TWO-COMPONENT SYSTEM SENSOR PROTEIN"/>
    <property type="match status" value="1"/>
</dbReference>
<dbReference type="Gene3D" id="1.25.40.10">
    <property type="entry name" value="Tetratricopeptide repeat domain"/>
    <property type="match status" value="2"/>
</dbReference>
<keyword evidence="6" id="KW-0418">Kinase</keyword>
<dbReference type="AlphaFoldDB" id="A0A563UE62"/>
<keyword evidence="5" id="KW-0547">Nucleotide-binding</keyword>
<dbReference type="RefSeq" id="WP_146381195.1">
    <property type="nucleotide sequence ID" value="NZ_VOEJ01000003.1"/>
</dbReference>
<evidence type="ECO:0000259" key="11">
    <source>
        <dbReference type="SMART" id="SM00387"/>
    </source>
</evidence>
<feature type="chain" id="PRO_5021804226" description="histidine kinase" evidence="10">
    <location>
        <begin position="24"/>
        <end position="820"/>
    </location>
</feature>
<reference evidence="12 13" key="1">
    <citation type="submission" date="2019-07" db="EMBL/GenBank/DDBJ databases">
        <authorList>
            <person name="Kim J."/>
        </authorList>
    </citation>
    <scope>NUCLEOTIDE SEQUENCE [LARGE SCALE GENOMIC DNA]</scope>
    <source>
        <strain evidence="13">dk17</strain>
    </source>
</reference>
<dbReference type="Pfam" id="PF02518">
    <property type="entry name" value="HATPase_c"/>
    <property type="match status" value="1"/>
</dbReference>
<dbReference type="PANTHER" id="PTHR41523:SF8">
    <property type="entry name" value="ETHYLENE RESPONSE SENSOR PROTEIN"/>
    <property type="match status" value="1"/>
</dbReference>
<keyword evidence="9" id="KW-1133">Transmembrane helix</keyword>
<keyword evidence="8" id="KW-0175">Coiled coil</keyword>
<evidence type="ECO:0000256" key="7">
    <source>
        <dbReference type="ARBA" id="ARBA00022840"/>
    </source>
</evidence>
<dbReference type="EMBL" id="VOEJ01000003">
    <property type="protein sequence ID" value="TWR29640.1"/>
    <property type="molecule type" value="Genomic_DNA"/>
</dbReference>
<evidence type="ECO:0000256" key="1">
    <source>
        <dbReference type="ARBA" id="ARBA00000085"/>
    </source>
</evidence>
<proteinExistence type="predicted"/>
<evidence type="ECO:0000256" key="10">
    <source>
        <dbReference type="SAM" id="SignalP"/>
    </source>
</evidence>
<keyword evidence="4" id="KW-0808">Transferase</keyword>
<accession>A0A563UE62</accession>
<dbReference type="Proteomes" id="UP000320042">
    <property type="component" value="Unassembled WGS sequence"/>
</dbReference>
<name>A0A563UE62_9SPHI</name>
<dbReference type="InterPro" id="IPR003594">
    <property type="entry name" value="HATPase_dom"/>
</dbReference>
<dbReference type="InterPro" id="IPR011495">
    <property type="entry name" value="Sig_transdc_His_kin_sub2_dim/P"/>
</dbReference>
<evidence type="ECO:0000256" key="6">
    <source>
        <dbReference type="ARBA" id="ARBA00022777"/>
    </source>
</evidence>
<keyword evidence="3" id="KW-0597">Phosphoprotein</keyword>